<dbReference type="EMBL" id="CAAE01015120">
    <property type="protein sequence ID" value="CAG12930.1"/>
    <property type="molecule type" value="Genomic_DNA"/>
</dbReference>
<comment type="caution">
    <text evidence="13">The sequence shown here is derived from an EMBL/GenBank/DDBJ whole genome shotgun (WGS) entry which is preliminary data.</text>
</comment>
<evidence type="ECO:0000256" key="3">
    <source>
        <dbReference type="ARBA" id="ARBA00022527"/>
    </source>
</evidence>
<feature type="region of interest" description="Disordered" evidence="11">
    <location>
        <begin position="1299"/>
        <end position="1366"/>
    </location>
</feature>
<evidence type="ECO:0000313" key="13">
    <source>
        <dbReference type="EMBL" id="CAG12930.1"/>
    </source>
</evidence>
<evidence type="ECO:0000256" key="5">
    <source>
        <dbReference type="ARBA" id="ARBA00022741"/>
    </source>
</evidence>
<dbReference type="InterPro" id="IPR011009">
    <property type="entry name" value="Kinase-like_dom_sf"/>
</dbReference>
<evidence type="ECO:0000256" key="8">
    <source>
        <dbReference type="ARBA" id="ARBA00022842"/>
    </source>
</evidence>
<keyword evidence="5" id="KW-0547">Nucleotide-binding</keyword>
<dbReference type="SUPFAM" id="SSF56112">
    <property type="entry name" value="Protein kinase-like (PK-like)"/>
    <property type="match status" value="1"/>
</dbReference>
<keyword evidence="8" id="KW-0460">Magnesium</keyword>
<evidence type="ECO:0000256" key="2">
    <source>
        <dbReference type="ARBA" id="ARBA00012406"/>
    </source>
</evidence>
<evidence type="ECO:0000256" key="10">
    <source>
        <dbReference type="ARBA" id="ARBA00048329"/>
    </source>
</evidence>
<evidence type="ECO:0000256" key="6">
    <source>
        <dbReference type="ARBA" id="ARBA00022777"/>
    </source>
</evidence>
<dbReference type="Pfam" id="PF13281">
    <property type="entry name" value="MAP3K_TRAF_bd"/>
    <property type="match status" value="1"/>
</dbReference>
<name>Q4RFA2_TETNG</name>
<dbReference type="Pfam" id="PF20302">
    <property type="entry name" value="HisK-N-like"/>
    <property type="match status" value="1"/>
</dbReference>
<keyword evidence="4" id="KW-0808">Transferase</keyword>
<evidence type="ECO:0000256" key="11">
    <source>
        <dbReference type="SAM" id="MobiDB-lite"/>
    </source>
</evidence>
<reference evidence="13" key="1">
    <citation type="journal article" date="2004" name="Nature">
        <title>Genome duplication in the teleost fish Tetraodon nigroviridis reveals the early vertebrate proto-karyotype.</title>
        <authorList>
            <person name="Jaillon O."/>
            <person name="Aury J.-M."/>
            <person name="Brunet F."/>
            <person name="Petit J.-L."/>
            <person name="Stange-Thomann N."/>
            <person name="Mauceli E."/>
            <person name="Bouneau L."/>
            <person name="Fischer C."/>
            <person name="Ozouf-Costaz C."/>
            <person name="Bernot A."/>
            <person name="Nicaud S."/>
            <person name="Jaffe D."/>
            <person name="Fisher S."/>
            <person name="Lutfalla G."/>
            <person name="Dossat C."/>
            <person name="Segurens B."/>
            <person name="Dasilva C."/>
            <person name="Salanoubat M."/>
            <person name="Levy M."/>
            <person name="Boudet N."/>
            <person name="Castellano S."/>
            <person name="Anthouard V."/>
            <person name="Jubin C."/>
            <person name="Castelli V."/>
            <person name="Katinka M."/>
            <person name="Vacherie B."/>
            <person name="Biemont C."/>
            <person name="Skalli Z."/>
            <person name="Cattolico L."/>
            <person name="Poulain J."/>
            <person name="De Berardinis V."/>
            <person name="Cruaud C."/>
            <person name="Duprat S."/>
            <person name="Brottier P."/>
            <person name="Coutanceau J.-P."/>
            <person name="Gouzy J."/>
            <person name="Parra G."/>
            <person name="Lardier G."/>
            <person name="Chapple C."/>
            <person name="McKernan K.J."/>
            <person name="McEwan P."/>
            <person name="Bosak S."/>
            <person name="Kellis M."/>
            <person name="Volff J.-N."/>
            <person name="Guigo R."/>
            <person name="Zody M.C."/>
            <person name="Mesirov J."/>
            <person name="Lindblad-Toh K."/>
            <person name="Birren B."/>
            <person name="Nusbaum C."/>
            <person name="Kahn D."/>
            <person name="Robinson-Rechavi M."/>
            <person name="Laudet V."/>
            <person name="Schachter V."/>
            <person name="Quetier F."/>
            <person name="Saurin W."/>
            <person name="Scarpelli C."/>
            <person name="Wincker P."/>
            <person name="Lander E.S."/>
            <person name="Weissenbach J."/>
            <person name="Roest Crollius H."/>
        </authorList>
    </citation>
    <scope>NUCLEOTIDE SEQUENCE [LARGE SCALE GENOMIC DNA]</scope>
</reference>
<dbReference type="OrthoDB" id="275301at2759"/>
<feature type="compositionally biased region" description="Low complexity" evidence="11">
    <location>
        <begin position="1404"/>
        <end position="1414"/>
    </location>
</feature>
<sequence>MEAPRNEMSQDQDGISLPVPSLGACPAGEQPGAERTSAGAGAPGLPAAGTFWQDPAVGGAGLSPSSPVEGGGGLLPTGKPCHGRPVSVAYVVNGESSPPSSAESRALRCLRDACDAVGSRLGDPQLRQAGLRGDRRAGRLLQRWSLSGAQHLNRFPGRPAFLRRLRSSDIAVVEMTDAFRQLSLFYHLGVRESFSMANNIILYCDTNSDSLQSLQEIIGQKNTTCSANYTFIPYMVTPHNKVYCCEGSLMKGLTELMQPGLEALLGPICMPLHDRFVQLLKVSQANSHQYFREMILNEIRKARDLYSGAELAGELSRIQQRLDNVECLSVDIVINLLLTYRDIQDYESIVKLVETLEKLPTFDPMANPHVKFHYAFALNRRNLPGDRRKALDIMLPLVEAEGQVASDIYCLVGRIYKDMFLESHFTDTQSRDSGTHWFKRGFESEPTLHSGINYAVLLLAAGHQFDSSFELRKVGVKLSSLLGKKGSLDKLQSYWDVGFFLGASILAGDNIRVIQASEKLFKLKAPTWYLRSLVETILIYQQFHKPGPEQPAPKQELVDFWMDFLVEATKSDVSSVRFPVLILEPTKIYQPSYLSINKDVEDNTVSIWHVAPDDKVGPSPPVRPRRAEHPLTASLPRPASDGLLWLFLSRRIKGFTSGTSAPPRCAESASPSLTSAAPSCTSSTTPRTSRSTSAPRFTAEGSAIWSTASPRRPGGVRRRETATARPWRWDFALCSTLALRFSPLPPFLSAVRLRVRRARREGGAGQGHLRGGVRRPGSQQPGPLGHQGDPRTGQQVRGASGAARRRGRGRAPSSRPRSASRRYSQPLHEEIALHKHLKHKNIVQYLGSISENGFIKIFMEQVPGGSLSALLRSKWGPLKNNEPTIGFYTRQEFLEMELKVGPARLTMIAHRDIKGDNVLINTYSGVLKISDFGTSKRLAGINPCTETFTGTLQYMAPEIIDKGPRGYGKPADIWSLGCTIIEMATGKPPFYELGEPQAAMFKVGMFKIHPEIPESMSPEAKAFILRCFEPDPDRRATALDLLTDEFLTVTSRKKKSKGSFTALSPGSALISLRTCCVSEYLRSISLPVPVVVEDTSSSSEYGSVSPDNDLNANPFIFKPSVKCYSERDVKGTRTLFLSIPVENFEDHSAPPSPEEKDTGFFMLRKDSERRATLHRILTEDRDKVVANLTEAFTQGTEEMRLKPQHISTLVVSLADFVRMADRKIVASTLSQLKLELDFDSAAISQLQVVLFGFQDAVNKVLRNHNIKPHWMFALDNIIRKAVQTAITILVPELRPHFSLASESDPADQDDMDEEAEPRQHSTHQSHTHPPAVNDDTVATSGVSTLSSTVSHESPSEQRPASMELGRMKLETNRLLQQLMAKEREYQSILQQVLKEREQEITLLRTRSADAPSSSRRPHEKTSPASPRCEDPELIGWLRLHGADQEAVDRILDEEYTLSDILHDVTRDDLKSLSLRGGVLCKLWKAITEYRQKPT</sequence>
<dbReference type="InterPro" id="IPR008271">
    <property type="entry name" value="Ser/Thr_kinase_AS"/>
</dbReference>
<dbReference type="GO" id="GO:0004709">
    <property type="term" value="F:MAP kinase kinase kinase activity"/>
    <property type="evidence" value="ECO:0007669"/>
    <property type="project" value="UniProtKB-EC"/>
</dbReference>
<protein>
    <recommendedName>
        <fullName evidence="2">mitogen-activated protein kinase kinase kinase</fullName>
        <ecNumber evidence="2">2.7.11.25</ecNumber>
    </recommendedName>
</protein>
<dbReference type="InterPro" id="IPR043969">
    <property type="entry name" value="MAP3K_PH"/>
</dbReference>
<keyword evidence="7" id="KW-0067">ATP-binding</keyword>
<dbReference type="PROSITE" id="PS00108">
    <property type="entry name" value="PROTEIN_KINASE_ST"/>
    <property type="match status" value="1"/>
</dbReference>
<evidence type="ECO:0000256" key="1">
    <source>
        <dbReference type="ARBA" id="ARBA00001946"/>
    </source>
</evidence>
<feature type="domain" description="Protein kinase" evidence="12">
    <location>
        <begin position="755"/>
        <end position="1047"/>
    </location>
</feature>
<dbReference type="GO" id="GO:0033554">
    <property type="term" value="P:cellular response to stress"/>
    <property type="evidence" value="ECO:0007669"/>
    <property type="project" value="TreeGrafter"/>
</dbReference>
<dbReference type="SMART" id="SM00220">
    <property type="entry name" value="S_TKc"/>
    <property type="match status" value="1"/>
</dbReference>
<dbReference type="EC" id="2.7.11.25" evidence="2"/>
<gene>
    <name evidence="13" type="ORF">GSTENG00035416001</name>
</gene>
<dbReference type="InterPro" id="IPR025136">
    <property type="entry name" value="MAP3K_TRAF-bd"/>
</dbReference>
<dbReference type="PROSITE" id="PS51257">
    <property type="entry name" value="PROKAR_LIPOPROTEIN"/>
    <property type="match status" value="1"/>
</dbReference>
<dbReference type="PANTHER" id="PTHR11584">
    <property type="entry name" value="SERINE/THREONINE PROTEIN KINASE"/>
    <property type="match status" value="1"/>
</dbReference>
<reference evidence="13" key="2">
    <citation type="submission" date="2004-02" db="EMBL/GenBank/DDBJ databases">
        <authorList>
            <consortium name="Genoscope"/>
            <consortium name="Whitehead Institute Centre for Genome Research"/>
        </authorList>
    </citation>
    <scope>NUCLEOTIDE SEQUENCE</scope>
</reference>
<dbReference type="Pfam" id="PF00069">
    <property type="entry name" value="Pkinase"/>
    <property type="match status" value="1"/>
</dbReference>
<proteinExistence type="predicted"/>
<dbReference type="SUPFAM" id="SSF47769">
    <property type="entry name" value="SAM/Pointed domain"/>
    <property type="match status" value="1"/>
</dbReference>
<feature type="compositionally biased region" description="Low complexity" evidence="11">
    <location>
        <begin position="38"/>
        <end position="49"/>
    </location>
</feature>
<organism evidence="13">
    <name type="scientific">Tetraodon nigroviridis</name>
    <name type="common">Spotted green pufferfish</name>
    <name type="synonym">Chelonodon nigroviridis</name>
    <dbReference type="NCBI Taxonomy" id="99883"/>
    <lineage>
        <taxon>Eukaryota</taxon>
        <taxon>Metazoa</taxon>
        <taxon>Chordata</taxon>
        <taxon>Craniata</taxon>
        <taxon>Vertebrata</taxon>
        <taxon>Euteleostomi</taxon>
        <taxon>Actinopterygii</taxon>
        <taxon>Neopterygii</taxon>
        <taxon>Teleostei</taxon>
        <taxon>Neoteleostei</taxon>
        <taxon>Acanthomorphata</taxon>
        <taxon>Eupercaria</taxon>
        <taxon>Tetraodontiformes</taxon>
        <taxon>Tetradontoidea</taxon>
        <taxon>Tetraodontidae</taxon>
        <taxon>Tetraodon</taxon>
    </lineage>
</organism>
<dbReference type="GO" id="GO:0005524">
    <property type="term" value="F:ATP binding"/>
    <property type="evidence" value="ECO:0007669"/>
    <property type="project" value="UniProtKB-KW"/>
</dbReference>
<comment type="catalytic activity">
    <reaction evidence="9">
        <text>L-threonyl-[protein] + ATP = O-phospho-L-threonyl-[protein] + ADP + H(+)</text>
        <dbReference type="Rhea" id="RHEA:46608"/>
        <dbReference type="Rhea" id="RHEA-COMP:11060"/>
        <dbReference type="Rhea" id="RHEA-COMP:11605"/>
        <dbReference type="ChEBI" id="CHEBI:15378"/>
        <dbReference type="ChEBI" id="CHEBI:30013"/>
        <dbReference type="ChEBI" id="CHEBI:30616"/>
        <dbReference type="ChEBI" id="CHEBI:61977"/>
        <dbReference type="ChEBI" id="CHEBI:456216"/>
        <dbReference type="EC" id="2.7.11.25"/>
    </reaction>
</comment>
<feature type="region of interest" description="Disordered" evidence="11">
    <location>
        <begin position="1404"/>
        <end position="1429"/>
    </location>
</feature>
<dbReference type="PANTHER" id="PTHR11584:SF332">
    <property type="entry name" value="MITOGEN-ACTIVATED PROTEIN KINASE KINASE KINASE 5"/>
    <property type="match status" value="1"/>
</dbReference>
<feature type="compositionally biased region" description="Low complexity" evidence="11">
    <location>
        <begin position="668"/>
        <end position="699"/>
    </location>
</feature>
<evidence type="ECO:0000256" key="4">
    <source>
        <dbReference type="ARBA" id="ARBA00022679"/>
    </source>
</evidence>
<evidence type="ECO:0000256" key="9">
    <source>
        <dbReference type="ARBA" id="ARBA00047559"/>
    </source>
</evidence>
<keyword evidence="3" id="KW-0723">Serine/threonine-protein kinase</keyword>
<accession>Q4RFA2</accession>
<dbReference type="Gene3D" id="1.10.510.10">
    <property type="entry name" value="Transferase(Phosphotransferase) domain 1"/>
    <property type="match status" value="1"/>
</dbReference>
<feature type="region of interest" description="Disordered" evidence="11">
    <location>
        <begin position="658"/>
        <end position="722"/>
    </location>
</feature>
<dbReference type="Gene3D" id="3.30.200.20">
    <property type="entry name" value="Phosphorylase Kinase, domain 1"/>
    <property type="match status" value="1"/>
</dbReference>
<evidence type="ECO:0000259" key="12">
    <source>
        <dbReference type="PROSITE" id="PS50011"/>
    </source>
</evidence>
<dbReference type="Pfam" id="PF19039">
    <property type="entry name" value="ASK_PH"/>
    <property type="match status" value="1"/>
</dbReference>
<dbReference type="InterPro" id="IPR000719">
    <property type="entry name" value="Prot_kinase_dom"/>
</dbReference>
<dbReference type="KEGG" id="tng:GSTEN00035416G001"/>
<comment type="cofactor">
    <cofactor evidence="1">
        <name>Mg(2+)</name>
        <dbReference type="ChEBI" id="CHEBI:18420"/>
    </cofactor>
</comment>
<feature type="region of interest" description="Disordered" evidence="11">
    <location>
        <begin position="761"/>
        <end position="825"/>
    </location>
</feature>
<dbReference type="InterPro" id="IPR013761">
    <property type="entry name" value="SAM/pointed_sf"/>
</dbReference>
<feature type="region of interest" description="Disordered" evidence="11">
    <location>
        <begin position="611"/>
        <end position="634"/>
    </location>
</feature>
<feature type="compositionally biased region" description="Acidic residues" evidence="11">
    <location>
        <begin position="1304"/>
        <end position="1315"/>
    </location>
</feature>
<comment type="catalytic activity">
    <reaction evidence="10">
        <text>L-seryl-[protein] + ATP = O-phospho-L-seryl-[protein] + ADP + H(+)</text>
        <dbReference type="Rhea" id="RHEA:17989"/>
        <dbReference type="Rhea" id="RHEA-COMP:9863"/>
        <dbReference type="Rhea" id="RHEA-COMP:11604"/>
        <dbReference type="ChEBI" id="CHEBI:15378"/>
        <dbReference type="ChEBI" id="CHEBI:29999"/>
        <dbReference type="ChEBI" id="CHEBI:30616"/>
        <dbReference type="ChEBI" id="CHEBI:83421"/>
        <dbReference type="ChEBI" id="CHEBI:456216"/>
        <dbReference type="EC" id="2.7.11.25"/>
    </reaction>
</comment>
<feature type="compositionally biased region" description="Low complexity" evidence="11">
    <location>
        <begin position="1336"/>
        <end position="1350"/>
    </location>
</feature>
<evidence type="ECO:0000256" key="7">
    <source>
        <dbReference type="ARBA" id="ARBA00022840"/>
    </source>
</evidence>
<dbReference type="FunFam" id="1.10.510.10:FF:000054">
    <property type="entry name" value="Mitogen-activated protein kinase kinase kinase 5"/>
    <property type="match status" value="1"/>
</dbReference>
<feature type="region of interest" description="Disordered" evidence="11">
    <location>
        <begin position="1"/>
        <end position="80"/>
    </location>
</feature>
<keyword evidence="6" id="KW-0418">Kinase</keyword>
<dbReference type="InterPro" id="IPR046873">
    <property type="entry name" value="HisK-N-like"/>
</dbReference>
<dbReference type="PROSITE" id="PS50011">
    <property type="entry name" value="PROTEIN_KINASE_DOM"/>
    <property type="match status" value="1"/>
</dbReference>